<evidence type="ECO:0000256" key="1">
    <source>
        <dbReference type="ARBA" id="ARBA00004418"/>
    </source>
</evidence>
<evidence type="ECO:0000256" key="5">
    <source>
        <dbReference type="SAM" id="SignalP"/>
    </source>
</evidence>
<feature type="chain" id="PRO_5002494614" evidence="5">
    <location>
        <begin position="25"/>
        <end position="526"/>
    </location>
</feature>
<dbReference type="Gene3D" id="3.10.105.10">
    <property type="entry name" value="Dipeptide-binding Protein, Domain 3"/>
    <property type="match status" value="1"/>
</dbReference>
<dbReference type="Pfam" id="PF00496">
    <property type="entry name" value="SBP_bac_5"/>
    <property type="match status" value="1"/>
</dbReference>
<dbReference type="PIRSF" id="PIRSF002741">
    <property type="entry name" value="MppA"/>
    <property type="match status" value="1"/>
</dbReference>
<dbReference type="STRING" id="1293439.WH87_07705"/>
<dbReference type="Gene3D" id="3.90.76.10">
    <property type="entry name" value="Dipeptide-binding Protein, Domain 1"/>
    <property type="match status" value="1"/>
</dbReference>
<evidence type="ECO:0000256" key="3">
    <source>
        <dbReference type="ARBA" id="ARBA00022448"/>
    </source>
</evidence>
<dbReference type="PATRIC" id="fig|1293439.3.peg.1114"/>
<dbReference type="PANTHER" id="PTHR30290:SF9">
    <property type="entry name" value="OLIGOPEPTIDE-BINDING PROTEIN APPA"/>
    <property type="match status" value="1"/>
</dbReference>
<dbReference type="Proteomes" id="UP000033411">
    <property type="component" value="Unassembled WGS sequence"/>
</dbReference>
<reference evidence="7 8" key="1">
    <citation type="submission" date="2015-03" db="EMBL/GenBank/DDBJ databases">
        <authorList>
            <person name="Lepp D."/>
            <person name="Hassan Y.I."/>
            <person name="Li X.-Z."/>
            <person name="Zhou T."/>
        </authorList>
    </citation>
    <scope>NUCLEOTIDE SEQUENCE [LARGE SCALE GENOMIC DNA]</scope>
    <source>
        <strain evidence="7 8">E84</strain>
    </source>
</reference>
<comment type="subcellular location">
    <subcellularLocation>
        <location evidence="1">Periplasm</location>
    </subcellularLocation>
</comment>
<dbReference type="InterPro" id="IPR000914">
    <property type="entry name" value="SBP_5_dom"/>
</dbReference>
<dbReference type="SUPFAM" id="SSF53850">
    <property type="entry name" value="Periplasmic binding protein-like II"/>
    <property type="match status" value="1"/>
</dbReference>
<keyword evidence="4 5" id="KW-0732">Signal</keyword>
<proteinExistence type="inferred from homology"/>
<dbReference type="Gene3D" id="3.40.190.10">
    <property type="entry name" value="Periplasmic binding protein-like II"/>
    <property type="match status" value="1"/>
</dbReference>
<dbReference type="RefSeq" id="WP_046140295.1">
    <property type="nucleotide sequence ID" value="NZ_LANJ01000012.1"/>
</dbReference>
<keyword evidence="8" id="KW-1185">Reference proteome</keyword>
<gene>
    <name evidence="7" type="ORF">WH87_07705</name>
</gene>
<evidence type="ECO:0000313" key="8">
    <source>
        <dbReference type="Proteomes" id="UP000033411"/>
    </source>
</evidence>
<sequence>MTGTLTKLTAALLATTLLIGAAQAETLRWARSSDALTLDPHAQNDGVTSTLLNQVYETLIWRDAAGALQPRLATEWAVKEGNPNVWVFKIREGVKFSDGADLTAEDVAFSIDRARSETSPLRQLHADVVSVAAVDDHTVEVTLKGPSLIYPNNVTGTYIIDKGWAETNHTAEVADPTVNGDSYAVRHTNGTGPYVIKSREEGVRTVLEPTANHWSGVKPQVTEIVFTPIADAATRVAALLSKEVDFVQDVPVQDIERLAASDGIKIETGPENRSIFFGYRLDEAPLKSSNITDKNPLSDLRVREAFDLAINRDAIKQIVLRGNAIPTGIIVPPFVHGWTPELDTYSKQDVAKAKALLAEAGYPDGFTITLDTPNNRYVNDEGIAQAVVGFLGQIGVKVTLVARPFTQHTPLLVEQATDFFLFGWGVPTFDSAYNFNDLIHTRDGSYGNYNATGYSNAEVDAKIESLGSEVDPAKRDATIADLWKLVKDQHLYLPVHNQVVAWAVRDGINIEIQPDNSPKFGTVTFD</sequence>
<comment type="caution">
    <text evidence="7">The sequence shown here is derived from an EMBL/GenBank/DDBJ whole genome shotgun (WGS) entry which is preliminary data.</text>
</comment>
<dbReference type="GO" id="GO:0015833">
    <property type="term" value="P:peptide transport"/>
    <property type="evidence" value="ECO:0007669"/>
    <property type="project" value="TreeGrafter"/>
</dbReference>
<dbReference type="InterPro" id="IPR030678">
    <property type="entry name" value="Peptide/Ni-bd"/>
</dbReference>
<dbReference type="InterPro" id="IPR039424">
    <property type="entry name" value="SBP_5"/>
</dbReference>
<dbReference type="GO" id="GO:0030288">
    <property type="term" value="C:outer membrane-bounded periplasmic space"/>
    <property type="evidence" value="ECO:0007669"/>
    <property type="project" value="UniProtKB-ARBA"/>
</dbReference>
<organism evidence="7 8">
    <name type="scientific">Devosia epidermidihirudinis</name>
    <dbReference type="NCBI Taxonomy" id="1293439"/>
    <lineage>
        <taxon>Bacteria</taxon>
        <taxon>Pseudomonadati</taxon>
        <taxon>Pseudomonadota</taxon>
        <taxon>Alphaproteobacteria</taxon>
        <taxon>Hyphomicrobiales</taxon>
        <taxon>Devosiaceae</taxon>
        <taxon>Devosia</taxon>
    </lineage>
</organism>
<name>A0A0F5QCU4_9HYPH</name>
<dbReference type="EMBL" id="LANJ01000012">
    <property type="protein sequence ID" value="KKC38780.1"/>
    <property type="molecule type" value="Genomic_DNA"/>
</dbReference>
<evidence type="ECO:0000259" key="6">
    <source>
        <dbReference type="Pfam" id="PF00496"/>
    </source>
</evidence>
<comment type="similarity">
    <text evidence="2">Belongs to the bacterial solute-binding protein 5 family.</text>
</comment>
<dbReference type="OrthoDB" id="9803988at2"/>
<protein>
    <submittedName>
        <fullName evidence="7">Peptide ABC transporter substrate-binding protein</fullName>
    </submittedName>
</protein>
<dbReference type="CDD" id="cd08498">
    <property type="entry name" value="PBP2_NikA_DppA_OppA_like_2"/>
    <property type="match status" value="1"/>
</dbReference>
<dbReference type="PANTHER" id="PTHR30290">
    <property type="entry name" value="PERIPLASMIC BINDING COMPONENT OF ABC TRANSPORTER"/>
    <property type="match status" value="1"/>
</dbReference>
<dbReference type="GO" id="GO:1904680">
    <property type="term" value="F:peptide transmembrane transporter activity"/>
    <property type="evidence" value="ECO:0007669"/>
    <property type="project" value="TreeGrafter"/>
</dbReference>
<evidence type="ECO:0000256" key="4">
    <source>
        <dbReference type="ARBA" id="ARBA00022729"/>
    </source>
</evidence>
<feature type="signal peptide" evidence="5">
    <location>
        <begin position="1"/>
        <end position="24"/>
    </location>
</feature>
<evidence type="ECO:0000313" key="7">
    <source>
        <dbReference type="EMBL" id="KKC38780.1"/>
    </source>
</evidence>
<dbReference type="AlphaFoldDB" id="A0A0F5QCU4"/>
<keyword evidence="3" id="KW-0813">Transport</keyword>
<dbReference type="GO" id="GO:0043190">
    <property type="term" value="C:ATP-binding cassette (ABC) transporter complex"/>
    <property type="evidence" value="ECO:0007669"/>
    <property type="project" value="InterPro"/>
</dbReference>
<accession>A0A0F5QCU4</accession>
<feature type="domain" description="Solute-binding protein family 5" evidence="6">
    <location>
        <begin position="68"/>
        <end position="442"/>
    </location>
</feature>
<evidence type="ECO:0000256" key="2">
    <source>
        <dbReference type="ARBA" id="ARBA00005695"/>
    </source>
</evidence>